<proteinExistence type="predicted"/>
<feature type="region of interest" description="Disordered" evidence="1">
    <location>
        <begin position="315"/>
        <end position="361"/>
    </location>
</feature>
<evidence type="ECO:0000313" key="5">
    <source>
        <dbReference type="EMBL" id="KAA9008464.1"/>
    </source>
</evidence>
<keyword evidence="2" id="KW-0812">Transmembrane</keyword>
<dbReference type="EMBL" id="VYKK01000002">
    <property type="protein sequence ID" value="KAA9008464.1"/>
    <property type="molecule type" value="Genomic_DNA"/>
</dbReference>
<reference evidence="5 6" key="1">
    <citation type="submission" date="2019-09" db="EMBL/GenBank/DDBJ databases">
        <title>Bacillus ochoae sp. nov., Paenibacillus whitsoniae sp. nov., Paenibacillus spiritus sp. nov. Isolated from the Mars Exploration Rover during spacecraft assembly.</title>
        <authorList>
            <person name="Seuylemezian A."/>
            <person name="Vaishampayan P."/>
        </authorList>
    </citation>
    <scope>NUCLEOTIDE SEQUENCE [LARGE SCALE GENOMIC DNA]</scope>
    <source>
        <strain evidence="5 6">MER_111</strain>
    </source>
</reference>
<dbReference type="AlphaFoldDB" id="A0A5J5GLW3"/>
<gene>
    <name evidence="5" type="ORF">F4V43_00860</name>
</gene>
<dbReference type="Proteomes" id="UP000367750">
    <property type="component" value="Unassembled WGS sequence"/>
</dbReference>
<organism evidence="5 6">
    <name type="scientific">Paenibacillus spiritus</name>
    <dbReference type="NCBI Taxonomy" id="2496557"/>
    <lineage>
        <taxon>Bacteria</taxon>
        <taxon>Bacillati</taxon>
        <taxon>Bacillota</taxon>
        <taxon>Bacilli</taxon>
        <taxon>Bacillales</taxon>
        <taxon>Paenibacillaceae</taxon>
        <taxon>Paenibacillus</taxon>
    </lineage>
</organism>
<feature type="transmembrane region" description="Helical" evidence="2">
    <location>
        <begin position="37"/>
        <end position="56"/>
    </location>
</feature>
<sequence>MGKWRTGSLTAAMGCIALGVLLVLIQLGTLDDQALGYVWPALLIALGLETLFRLLFRTGGGRTNGWAIVLIIAIGLGSAVPSVLGDGTLKEWFGKKYLSQVQGEKEIGGQIRQVRISITTGKIRLTGTENETVTYEGKLRSPGTSQSESDAALSKNWSVREEGDTLILEQKAPSKWSTLIFGFSKGPYLNVTLPSRLAATLSTSDGTLDVTGMENGLNADTSNGKVVIQDVRGKVHADTSNGSLVLRRIDGGVEASSSNGSITLEQLGGEVSASSSNGKIVIDSAIGGDWDCETSNGSIHLTVPQETDALIKADTSSGSLEGNADWNKKDNDSTSGDVKLGGGSHTVQLSTTNGDVEANVE</sequence>
<dbReference type="InterPro" id="IPR043726">
    <property type="entry name" value="LiaI-LiaF-like_TM1"/>
</dbReference>
<dbReference type="RefSeq" id="WP_150456339.1">
    <property type="nucleotide sequence ID" value="NZ_VYKK01000002.1"/>
</dbReference>
<name>A0A5J5GLW3_9BACL</name>
<feature type="transmembrane region" description="Helical" evidence="2">
    <location>
        <begin position="63"/>
        <end position="84"/>
    </location>
</feature>
<evidence type="ECO:0000259" key="4">
    <source>
        <dbReference type="Pfam" id="PF18917"/>
    </source>
</evidence>
<feature type="compositionally biased region" description="Polar residues" evidence="1">
    <location>
        <begin position="345"/>
        <end position="354"/>
    </location>
</feature>
<evidence type="ECO:0000313" key="6">
    <source>
        <dbReference type="Proteomes" id="UP000367750"/>
    </source>
</evidence>
<evidence type="ECO:0000259" key="3">
    <source>
        <dbReference type="Pfam" id="PF13349"/>
    </source>
</evidence>
<comment type="caution">
    <text evidence="5">The sequence shown here is derived from an EMBL/GenBank/DDBJ whole genome shotgun (WGS) entry which is preliminary data.</text>
</comment>
<keyword evidence="2" id="KW-1133">Transmembrane helix</keyword>
<feature type="transmembrane region" description="Helical" evidence="2">
    <location>
        <begin position="7"/>
        <end position="25"/>
    </location>
</feature>
<accession>A0A5J5GLW3</accession>
<evidence type="ECO:0000256" key="2">
    <source>
        <dbReference type="SAM" id="Phobius"/>
    </source>
</evidence>
<dbReference type="Pfam" id="PF18917">
    <property type="entry name" value="LiaI-LiaF-like_TM1"/>
    <property type="match status" value="1"/>
</dbReference>
<keyword evidence="2" id="KW-0472">Membrane</keyword>
<protein>
    <submittedName>
        <fullName evidence="5">DUF4097 domain-containing protein</fullName>
    </submittedName>
</protein>
<evidence type="ECO:0000256" key="1">
    <source>
        <dbReference type="SAM" id="MobiDB-lite"/>
    </source>
</evidence>
<keyword evidence="6" id="KW-1185">Reference proteome</keyword>
<dbReference type="OrthoDB" id="2653298at2"/>
<dbReference type="Pfam" id="PF13349">
    <property type="entry name" value="DUF4097"/>
    <property type="match status" value="1"/>
</dbReference>
<feature type="domain" description="LiaI-LiaF-like transmembrane region" evidence="4">
    <location>
        <begin position="10"/>
        <end position="49"/>
    </location>
</feature>
<dbReference type="InterPro" id="IPR025164">
    <property type="entry name" value="Toastrack_DUF4097"/>
</dbReference>
<feature type="domain" description="DUF4097" evidence="3">
    <location>
        <begin position="148"/>
        <end position="357"/>
    </location>
</feature>